<evidence type="ECO:0000259" key="4">
    <source>
        <dbReference type="PROSITE" id="PS01031"/>
    </source>
</evidence>
<feature type="domain" description="SHSP" evidence="4">
    <location>
        <begin position="39"/>
        <end position="149"/>
    </location>
</feature>
<evidence type="ECO:0000256" key="3">
    <source>
        <dbReference type="RuleBase" id="RU003616"/>
    </source>
</evidence>
<dbReference type="Pfam" id="PF00011">
    <property type="entry name" value="HSP20"/>
    <property type="match status" value="1"/>
</dbReference>
<evidence type="ECO:0000313" key="5">
    <source>
        <dbReference type="EMBL" id="SFN91369.1"/>
    </source>
</evidence>
<dbReference type="SUPFAM" id="SSF49764">
    <property type="entry name" value="HSP20-like chaperones"/>
    <property type="match status" value="1"/>
</dbReference>
<dbReference type="InterPro" id="IPR037913">
    <property type="entry name" value="ACD_IbpA/B"/>
</dbReference>
<sequence>MSRMSAFSSPFLLGFDEVERVLDRVAKGANEGYPPYNIERLDPTESKLLEGNGGSGDVLRITLAVAGFTRDQLDVTLEESQLVIRGRQVDDQSRQYLHRGIAARQFQRSFVLAEGIEILGAELKDGLLSIDLARPEPEKVVRKIAIDVKE</sequence>
<dbReference type="STRING" id="655353.SAMN04488056_102382"/>
<reference evidence="5 6" key="1">
    <citation type="submission" date="2016-10" db="EMBL/GenBank/DDBJ databases">
        <authorList>
            <person name="de Groot N.N."/>
        </authorList>
    </citation>
    <scope>NUCLEOTIDE SEQUENCE [LARGE SCALE GENOMIC DNA]</scope>
    <source>
        <strain evidence="5 6">CGMCC 1.9157</strain>
    </source>
</reference>
<name>A0A1I5CWQ2_9HYPH</name>
<keyword evidence="6" id="KW-1185">Reference proteome</keyword>
<dbReference type="EMBL" id="FOVR01000002">
    <property type="protein sequence ID" value="SFN91369.1"/>
    <property type="molecule type" value="Genomic_DNA"/>
</dbReference>
<dbReference type="PROSITE" id="PS01031">
    <property type="entry name" value="SHSP"/>
    <property type="match status" value="1"/>
</dbReference>
<dbReference type="InterPro" id="IPR008978">
    <property type="entry name" value="HSP20-like_chaperone"/>
</dbReference>
<organism evidence="5 6">
    <name type="scientific">Cohaesibacter marisflavi</name>
    <dbReference type="NCBI Taxonomy" id="655353"/>
    <lineage>
        <taxon>Bacteria</taxon>
        <taxon>Pseudomonadati</taxon>
        <taxon>Pseudomonadota</taxon>
        <taxon>Alphaproteobacteria</taxon>
        <taxon>Hyphomicrobiales</taxon>
        <taxon>Cohaesibacteraceae</taxon>
    </lineage>
</organism>
<accession>A0A1I5CWQ2</accession>
<dbReference type="PANTHER" id="PTHR47062">
    <property type="match status" value="1"/>
</dbReference>
<dbReference type="RefSeq" id="WP_090069763.1">
    <property type="nucleotide sequence ID" value="NZ_FOVR01000002.1"/>
</dbReference>
<protein>
    <submittedName>
        <fullName evidence="5">Molecular chaperone IbpA, HSP20 family</fullName>
    </submittedName>
</protein>
<dbReference type="AlphaFoldDB" id="A0A1I5CWQ2"/>
<dbReference type="InterPro" id="IPR002068">
    <property type="entry name" value="A-crystallin/Hsp20_dom"/>
</dbReference>
<evidence type="ECO:0000313" key="6">
    <source>
        <dbReference type="Proteomes" id="UP000199236"/>
    </source>
</evidence>
<dbReference type="OrthoDB" id="9810618at2"/>
<dbReference type="Gene3D" id="2.60.40.790">
    <property type="match status" value="1"/>
</dbReference>
<dbReference type="Proteomes" id="UP000199236">
    <property type="component" value="Unassembled WGS sequence"/>
</dbReference>
<evidence type="ECO:0000256" key="1">
    <source>
        <dbReference type="ARBA" id="ARBA00023016"/>
    </source>
</evidence>
<evidence type="ECO:0000256" key="2">
    <source>
        <dbReference type="PROSITE-ProRule" id="PRU00285"/>
    </source>
</evidence>
<comment type="similarity">
    <text evidence="2 3">Belongs to the small heat shock protein (HSP20) family.</text>
</comment>
<proteinExistence type="inferred from homology"/>
<gene>
    <name evidence="5" type="ORF">SAMN04488056_102382</name>
</gene>
<dbReference type="PANTHER" id="PTHR47062:SF1">
    <property type="entry name" value="SMALL HEAT SHOCK PROTEIN IBPA"/>
    <property type="match status" value="1"/>
</dbReference>
<dbReference type="CDD" id="cd06470">
    <property type="entry name" value="ACD_IbpA-B_like"/>
    <property type="match status" value="1"/>
</dbReference>
<keyword evidence="1" id="KW-0346">Stress response</keyword>